<dbReference type="SMART" id="SM00234">
    <property type="entry name" value="START"/>
    <property type="match status" value="1"/>
</dbReference>
<organism evidence="2 3">
    <name type="scientific">Naegleria lovaniensis</name>
    <name type="common">Amoeba</name>
    <dbReference type="NCBI Taxonomy" id="51637"/>
    <lineage>
        <taxon>Eukaryota</taxon>
        <taxon>Discoba</taxon>
        <taxon>Heterolobosea</taxon>
        <taxon>Tetramitia</taxon>
        <taxon>Eutetramitia</taxon>
        <taxon>Vahlkampfiidae</taxon>
        <taxon>Naegleria</taxon>
    </lineage>
</organism>
<dbReference type="EMBL" id="PYSW02000027">
    <property type="protein sequence ID" value="KAG2381263.1"/>
    <property type="molecule type" value="Genomic_DNA"/>
</dbReference>
<dbReference type="GO" id="GO:0008289">
    <property type="term" value="F:lipid binding"/>
    <property type="evidence" value="ECO:0007669"/>
    <property type="project" value="InterPro"/>
</dbReference>
<dbReference type="RefSeq" id="XP_044546943.1">
    <property type="nucleotide sequence ID" value="XM_044696092.1"/>
</dbReference>
<keyword evidence="3" id="KW-1185">Reference proteome</keyword>
<dbReference type="Proteomes" id="UP000816034">
    <property type="component" value="Unassembled WGS sequence"/>
</dbReference>
<evidence type="ECO:0000313" key="3">
    <source>
        <dbReference type="Proteomes" id="UP000816034"/>
    </source>
</evidence>
<dbReference type="GeneID" id="68098706"/>
<dbReference type="AlphaFoldDB" id="A0AA88GMA3"/>
<dbReference type="InterPro" id="IPR023393">
    <property type="entry name" value="START-like_dom_sf"/>
</dbReference>
<accession>A0AA88GMA3</accession>
<feature type="domain" description="START" evidence="1">
    <location>
        <begin position="9"/>
        <end position="213"/>
    </location>
</feature>
<protein>
    <recommendedName>
        <fullName evidence="1">START domain-containing protein</fullName>
    </recommendedName>
</protein>
<evidence type="ECO:0000313" key="2">
    <source>
        <dbReference type="EMBL" id="KAG2381263.1"/>
    </source>
</evidence>
<dbReference type="PROSITE" id="PS50848">
    <property type="entry name" value="START"/>
    <property type="match status" value="1"/>
</dbReference>
<dbReference type="SUPFAM" id="SSF55961">
    <property type="entry name" value="Bet v1-like"/>
    <property type="match status" value="1"/>
</dbReference>
<dbReference type="GO" id="GO:0005737">
    <property type="term" value="C:cytoplasm"/>
    <property type="evidence" value="ECO:0007669"/>
    <property type="project" value="UniProtKB-ARBA"/>
</dbReference>
<dbReference type="CDD" id="cd00177">
    <property type="entry name" value="START"/>
    <property type="match status" value="1"/>
</dbReference>
<dbReference type="PANTHER" id="PTHR19308:SF14">
    <property type="entry name" value="START DOMAIN-CONTAINING PROTEIN"/>
    <property type="match status" value="1"/>
</dbReference>
<reference evidence="2 3" key="1">
    <citation type="journal article" date="2018" name="BMC Genomics">
        <title>The genome of Naegleria lovaniensis, the basis for a comparative approach to unravel pathogenicity factors of the human pathogenic amoeba N. fowleri.</title>
        <authorList>
            <person name="Liechti N."/>
            <person name="Schurch N."/>
            <person name="Bruggmann R."/>
            <person name="Wittwer M."/>
        </authorList>
    </citation>
    <scope>NUCLEOTIDE SEQUENCE [LARGE SCALE GENOMIC DNA]</scope>
    <source>
        <strain evidence="2 3">ATCC 30569</strain>
    </source>
</reference>
<comment type="caution">
    <text evidence="2">The sequence shown here is derived from an EMBL/GenBank/DDBJ whole genome shotgun (WGS) entry which is preliminary data.</text>
</comment>
<name>A0AA88GMA3_NAELO</name>
<gene>
    <name evidence="2" type="ORF">C9374_006252</name>
</gene>
<proteinExistence type="predicted"/>
<dbReference type="Gene3D" id="3.30.530.20">
    <property type="match status" value="1"/>
</dbReference>
<dbReference type="InterPro" id="IPR051213">
    <property type="entry name" value="START_lipid_transfer"/>
</dbReference>
<dbReference type="PANTHER" id="PTHR19308">
    <property type="entry name" value="PHOSPHATIDYLCHOLINE TRANSFER PROTEIN"/>
    <property type="match status" value="1"/>
</dbReference>
<sequence>MSNFSSEASLAESRVIELADPKNPTQKAWQQIDEKDGAVVEFAEPPPHTGSYRVTYLMKGVTVEQVAQILWNNDHILALSTSLSEIKSLKKLSDNEEIVAHMHKSPAFGVSKRDYLIARKIDKREDGSVVIAQKSIVDNSLFPEQSGFVRGDLLCSGYVVKPVKKPNETTASSCHVTYVIQTDVKGWIPDFVKKMANSQLTTQLLNLYTYVKKIFGIN</sequence>
<dbReference type="InterPro" id="IPR002913">
    <property type="entry name" value="START_lipid-bd_dom"/>
</dbReference>
<evidence type="ECO:0000259" key="1">
    <source>
        <dbReference type="PROSITE" id="PS50848"/>
    </source>
</evidence>
<dbReference type="Pfam" id="PF01852">
    <property type="entry name" value="START"/>
    <property type="match status" value="1"/>
</dbReference>